<evidence type="ECO:0000259" key="2">
    <source>
        <dbReference type="Pfam" id="PF02272"/>
    </source>
</evidence>
<dbReference type="RefSeq" id="WP_275417946.1">
    <property type="nucleotide sequence ID" value="NZ_CP106878.1"/>
</dbReference>
<protein>
    <submittedName>
        <fullName evidence="3">Bifunctional oligoribonuclease/PAP phosphatase NrnA</fullName>
    </submittedName>
</protein>
<dbReference type="Pfam" id="PF02272">
    <property type="entry name" value="DHHA1"/>
    <property type="match status" value="1"/>
</dbReference>
<dbReference type="PANTHER" id="PTHR47618">
    <property type="entry name" value="BIFUNCTIONAL OLIGORIBONUCLEASE AND PAP PHOSPHATASE NRNA"/>
    <property type="match status" value="1"/>
</dbReference>
<dbReference type="InterPro" id="IPR051319">
    <property type="entry name" value="Oligoribo/pAp-PDE_c-di-AMP_PDE"/>
</dbReference>
<organism evidence="3 4">
    <name type="scientific">Fervidibacillus albus</name>
    <dbReference type="NCBI Taxonomy" id="2980026"/>
    <lineage>
        <taxon>Bacteria</taxon>
        <taxon>Bacillati</taxon>
        <taxon>Bacillota</taxon>
        <taxon>Bacilli</taxon>
        <taxon>Bacillales</taxon>
        <taxon>Bacillaceae</taxon>
        <taxon>Fervidibacillus</taxon>
    </lineage>
</organism>
<dbReference type="InterPro" id="IPR001667">
    <property type="entry name" value="DDH_dom"/>
</dbReference>
<proteinExistence type="predicted"/>
<dbReference type="KEGG" id="faf:OE104_02110"/>
<dbReference type="GO" id="GO:0003676">
    <property type="term" value="F:nucleic acid binding"/>
    <property type="evidence" value="ECO:0007669"/>
    <property type="project" value="InterPro"/>
</dbReference>
<dbReference type="PANTHER" id="PTHR47618:SF1">
    <property type="entry name" value="BIFUNCTIONAL OLIGORIBONUCLEASE AND PAP PHOSPHATASE NRNA"/>
    <property type="match status" value="1"/>
</dbReference>
<feature type="domain" description="DHHA1" evidence="2">
    <location>
        <begin position="228"/>
        <end position="310"/>
    </location>
</feature>
<evidence type="ECO:0000313" key="4">
    <source>
        <dbReference type="Proteomes" id="UP001164718"/>
    </source>
</evidence>
<dbReference type="AlphaFoldDB" id="A0A9E8LVB8"/>
<dbReference type="InterPro" id="IPR038763">
    <property type="entry name" value="DHH_sf"/>
</dbReference>
<sequence>MREKILEKIKQFDTIIIHRHVRPDPDAYGSQGGLAEIIKHSFPEKNVYIVGENEETLEYLNIMDEVSDELFLDALVIVCDTANRERICDNRYQMGKYVIKIDHHPNEDPYGDLNWVDTSASSTSEMIYEWFLFGKQRGLVLTTEAARLLYAGIVGDTGRFLYASTTTKTFRYASELIEYPFSRTKLHDEMYEMPENLVKLEGFILQQFEKDADGLGKVIISKEQMASYRLRPAEVSLLVSVLGKVKGIVAWVFFIEEDEQIRVRLRSKGPIVNEVAKKYNGGGHPLAAGATIYSWEEVDSVMNDLREAVQKYTTRG</sequence>
<reference evidence="3" key="1">
    <citation type="submission" date="2022-09" db="EMBL/GenBank/DDBJ databases">
        <title>Complete Genomes of Fervidibacillus albus and Fervidibacillus halotolerans isolated from tidal flat sediments.</title>
        <authorList>
            <person name="Kwon K.K."/>
            <person name="Yang S.-H."/>
            <person name="Park M.J."/>
            <person name="Oh H.-M."/>
        </authorList>
    </citation>
    <scope>NUCLEOTIDE SEQUENCE</scope>
    <source>
        <strain evidence="3">MEBiC13591</strain>
    </source>
</reference>
<dbReference type="Gene3D" id="3.90.1640.10">
    <property type="entry name" value="inorganic pyrophosphatase (n-terminal core)"/>
    <property type="match status" value="1"/>
</dbReference>
<dbReference type="InterPro" id="IPR003156">
    <property type="entry name" value="DHHA1_dom"/>
</dbReference>
<keyword evidence="4" id="KW-1185">Reference proteome</keyword>
<feature type="domain" description="DDH" evidence="1">
    <location>
        <begin position="15"/>
        <end position="153"/>
    </location>
</feature>
<name>A0A9E8LVB8_9BACI</name>
<evidence type="ECO:0000313" key="3">
    <source>
        <dbReference type="EMBL" id="WAA10161.1"/>
    </source>
</evidence>
<dbReference type="EMBL" id="CP106878">
    <property type="protein sequence ID" value="WAA10161.1"/>
    <property type="molecule type" value="Genomic_DNA"/>
</dbReference>
<accession>A0A9E8LVB8</accession>
<dbReference type="SUPFAM" id="SSF64182">
    <property type="entry name" value="DHH phosphoesterases"/>
    <property type="match status" value="1"/>
</dbReference>
<dbReference type="Pfam" id="PF01368">
    <property type="entry name" value="DHH"/>
    <property type="match status" value="1"/>
</dbReference>
<dbReference type="Proteomes" id="UP001164718">
    <property type="component" value="Chromosome"/>
</dbReference>
<dbReference type="Gene3D" id="3.10.310.30">
    <property type="match status" value="1"/>
</dbReference>
<gene>
    <name evidence="3" type="ORF">OE104_02110</name>
</gene>
<evidence type="ECO:0000259" key="1">
    <source>
        <dbReference type="Pfam" id="PF01368"/>
    </source>
</evidence>